<feature type="coiled-coil region" evidence="5">
    <location>
        <begin position="630"/>
        <end position="660"/>
    </location>
</feature>
<feature type="coiled-coil region" evidence="5">
    <location>
        <begin position="702"/>
        <end position="764"/>
    </location>
</feature>
<feature type="region of interest" description="Disordered" evidence="6">
    <location>
        <begin position="138"/>
        <end position="167"/>
    </location>
</feature>
<dbReference type="RefSeq" id="XP_032804150.1">
    <property type="nucleotide sequence ID" value="XM_032948259.1"/>
</dbReference>
<dbReference type="GO" id="GO:0034454">
    <property type="term" value="P:microtubule anchoring at centrosome"/>
    <property type="evidence" value="ECO:0007669"/>
    <property type="project" value="TreeGrafter"/>
</dbReference>
<comment type="subcellular location">
    <subcellularLocation>
        <location evidence="1">Cytoplasm</location>
        <location evidence="1">Cytoskeleton</location>
        <location evidence="1">Microtubule organizing center</location>
        <location evidence="1">Centrosome</location>
    </subcellularLocation>
</comment>
<evidence type="ECO:0000256" key="5">
    <source>
        <dbReference type="SAM" id="Coils"/>
    </source>
</evidence>
<feature type="compositionally biased region" description="Basic and acidic residues" evidence="6">
    <location>
        <begin position="1240"/>
        <end position="1253"/>
    </location>
</feature>
<feature type="compositionally biased region" description="Basic and acidic residues" evidence="6">
    <location>
        <begin position="1159"/>
        <end position="1172"/>
    </location>
</feature>
<keyword evidence="3" id="KW-0597">Phosphoprotein</keyword>
<feature type="compositionally biased region" description="Acidic residues" evidence="6">
    <location>
        <begin position="472"/>
        <end position="493"/>
    </location>
</feature>
<evidence type="ECO:0000256" key="1">
    <source>
        <dbReference type="ARBA" id="ARBA00004300"/>
    </source>
</evidence>
<dbReference type="GO" id="GO:0005509">
    <property type="term" value="F:calcium ion binding"/>
    <property type="evidence" value="ECO:0007669"/>
    <property type="project" value="InterPro"/>
</dbReference>
<sequence>MKAMLFFNLVVCLHFCAGEEDYGMDYLRIEDYHCSASKIEHCGTDDVDDEEGPCGMRCNGSRCSGPMATCENYTEVCRNATPGWEERCSADTEDSGTAEDVAIAGHGARHGSAESLELVWSECNGENGFACQTPDHGLDGSDGVASSPRCGLEQRGGPDVDPASGEESDHYVTQLRDAFDACDRGGSGRLDHAALKELATWLQLDADLHLPLLLQKLLGDEPSATVNFEAFKKGFVWLLSEGPALAEDCESQTDGQLDATSPSQDDGLTADQVDESGVSSLRTDQDEAEERSEVEPKLVRGGKRYGRRSRPENSLSEQWNGDGASLGHGDGGSADNGEEVDGSSGGSDPTGDPFSPILHNGRPDVYEGGVFGPSEDTFEAEGQNPWHSSSFLSSSGVLDADPPDALGSMEERLLADLGLEPGARLDPQEAAAVCTQLHLQHEWQAVQAQLEPADDGTVSCSELLQLLQQSGVDEEGEAEPEEQREEEEEDLDDERTSLSSQNLSLGRYTPSVSPPPPGVLRQLKRFHYSQEEGGRRTATPSLLAPSGHELLFSDLDDGTGSVPTERLLDSWLADGVAEPHTILEALQLSGSERVCRADLTAAIDAEILSSGDGLPRVTLLAYKAEVRTQRSQAEQAAVEKEKLRVDLERTERRCSKLASETDERHDQLESLNSSRISELEQDCREKVAATRMEMDKERELIMSHVNRQREKLEAEIDNLRKDEAELRDRLGVTMKENSRLERELSDLAERLADSEKQVSSLKEQLHRALHGGGDDLDPTSAEFLAREERFAHVLREHEQRCREMQDRIDELQSEVELLRTRALPRKGGRLNGERMSPEGGEELGQEDARSMSASSIGSTGSLRSRIRRKLPDIMRKGVRSPEAVSPGLSIEAELVLENLKEQHQQEVFRLTEALTSKEEEFNAKLEQSRAEAERRAHDTEDRLEAKVADARARHSALEVQVASLRELVEEARAQRDEALARLNEKRAEAEEKARLLDAIGEEHVQQLEKKVEEGRQKAFKSNEQAMQRLRVALSDKEQEVDRVSARLRDAEKESGDLQSQLSAKDEEVASIKRKLDEVEREKGRILSTTEADIEKIHNKLQANGVDRAKDYEAEKLQMQAMLKRQKLEMEKKLQMEKAEVEQHFALQVSELARQLGEERERMQRELTDRHQAEMAQQSVGKTPGHVKRVHWKEDLEASAMVNKVRNEDGQHLDGALAPNRCQPEVKLKPVMKIRSPVRGADWKDRRRDGECKARRQQRKSR</sequence>
<dbReference type="InterPro" id="IPR011992">
    <property type="entry name" value="EF-hand-dom_pair"/>
</dbReference>
<keyword evidence="2" id="KW-0963">Cytoplasm</keyword>
<evidence type="ECO:0000256" key="7">
    <source>
        <dbReference type="SAM" id="SignalP"/>
    </source>
</evidence>
<feature type="compositionally biased region" description="Low complexity" evidence="6">
    <location>
        <begin position="346"/>
        <end position="356"/>
    </location>
</feature>
<feature type="compositionally biased region" description="Gly residues" evidence="6">
    <location>
        <begin position="324"/>
        <end position="334"/>
    </location>
</feature>
<dbReference type="PANTHER" id="PTHR18905:SF13">
    <property type="entry name" value="NON-CENTROSOMAL MICROTUBULE ARRAY"/>
    <property type="match status" value="1"/>
</dbReference>
<feature type="region of interest" description="Disordered" evidence="6">
    <location>
        <begin position="921"/>
        <end position="947"/>
    </location>
</feature>
<dbReference type="InterPro" id="IPR002048">
    <property type="entry name" value="EF_hand_dom"/>
</dbReference>
<feature type="coiled-coil region" evidence="5">
    <location>
        <begin position="794"/>
        <end position="821"/>
    </location>
</feature>
<evidence type="ECO:0000256" key="6">
    <source>
        <dbReference type="SAM" id="MobiDB-lite"/>
    </source>
</evidence>
<dbReference type="PANTHER" id="PTHR18905">
    <property type="entry name" value="NINEIN"/>
    <property type="match status" value="1"/>
</dbReference>
<feature type="compositionally biased region" description="Polar residues" evidence="6">
    <location>
        <begin position="252"/>
        <end position="266"/>
    </location>
</feature>
<keyword evidence="9" id="KW-1185">Reference proteome</keyword>
<feature type="region of interest" description="Disordered" evidence="6">
    <location>
        <begin position="1231"/>
        <end position="1261"/>
    </location>
</feature>
<evidence type="ECO:0000256" key="2">
    <source>
        <dbReference type="ARBA" id="ARBA00022490"/>
    </source>
</evidence>
<feature type="domain" description="EF-hand" evidence="8">
    <location>
        <begin position="170"/>
        <end position="205"/>
    </location>
</feature>
<accession>A0AAJ7SSS7</accession>
<feature type="region of interest" description="Disordered" evidence="6">
    <location>
        <begin position="248"/>
        <end position="407"/>
    </location>
</feature>
<organism evidence="9 10">
    <name type="scientific">Petromyzon marinus</name>
    <name type="common">Sea lamprey</name>
    <dbReference type="NCBI Taxonomy" id="7757"/>
    <lineage>
        <taxon>Eukaryota</taxon>
        <taxon>Metazoa</taxon>
        <taxon>Chordata</taxon>
        <taxon>Craniata</taxon>
        <taxon>Vertebrata</taxon>
        <taxon>Cyclostomata</taxon>
        <taxon>Hyperoartia</taxon>
        <taxon>Petromyzontiformes</taxon>
        <taxon>Petromyzontidae</taxon>
        <taxon>Petromyzon</taxon>
    </lineage>
</organism>
<evidence type="ECO:0000313" key="10">
    <source>
        <dbReference type="RefSeq" id="XP_032804150.1"/>
    </source>
</evidence>
<dbReference type="Proteomes" id="UP001318040">
    <property type="component" value="Chromosome 6"/>
</dbReference>
<feature type="region of interest" description="Disordered" evidence="6">
    <location>
        <begin position="827"/>
        <end position="865"/>
    </location>
</feature>
<evidence type="ECO:0000256" key="4">
    <source>
        <dbReference type="ARBA" id="ARBA00023212"/>
    </source>
</evidence>
<evidence type="ECO:0000313" key="9">
    <source>
        <dbReference type="Proteomes" id="UP001318040"/>
    </source>
</evidence>
<feature type="region of interest" description="Disordered" evidence="6">
    <location>
        <begin position="1201"/>
        <end position="1220"/>
    </location>
</feature>
<evidence type="ECO:0000259" key="8">
    <source>
        <dbReference type="PROSITE" id="PS50222"/>
    </source>
</evidence>
<name>A0AAJ7SSS7_PETMA</name>
<dbReference type="KEGG" id="pmrn:116939628"/>
<feature type="region of interest" description="Disordered" evidence="6">
    <location>
        <begin position="469"/>
        <end position="517"/>
    </location>
</feature>
<protein>
    <submittedName>
        <fullName evidence="10">Ninein-like</fullName>
    </submittedName>
</protein>
<dbReference type="PROSITE" id="PS50222">
    <property type="entry name" value="EF_HAND_2"/>
    <property type="match status" value="1"/>
</dbReference>
<dbReference type="GO" id="GO:0005813">
    <property type="term" value="C:centrosome"/>
    <property type="evidence" value="ECO:0007669"/>
    <property type="project" value="UniProtKB-SubCell"/>
</dbReference>
<keyword evidence="4" id="KW-0206">Cytoskeleton</keyword>
<feature type="signal peptide" evidence="7">
    <location>
        <begin position="1"/>
        <end position="18"/>
    </location>
</feature>
<feature type="region of interest" description="Disordered" evidence="6">
    <location>
        <begin position="1159"/>
        <end position="1193"/>
    </location>
</feature>
<keyword evidence="7" id="KW-0732">Signal</keyword>
<feature type="compositionally biased region" description="Low complexity" evidence="6">
    <location>
        <begin position="850"/>
        <end position="863"/>
    </location>
</feature>
<dbReference type="SUPFAM" id="SSF47473">
    <property type="entry name" value="EF-hand"/>
    <property type="match status" value="1"/>
</dbReference>
<gene>
    <name evidence="10" type="primary">LOC116939628</name>
</gene>
<keyword evidence="5" id="KW-0175">Coiled coil</keyword>
<evidence type="ECO:0000256" key="3">
    <source>
        <dbReference type="ARBA" id="ARBA00022553"/>
    </source>
</evidence>
<dbReference type="AlphaFoldDB" id="A0AAJ7SSS7"/>
<proteinExistence type="predicted"/>
<reference evidence="10" key="1">
    <citation type="submission" date="2025-08" db="UniProtKB">
        <authorList>
            <consortium name="RefSeq"/>
        </authorList>
    </citation>
    <scope>IDENTIFICATION</scope>
    <source>
        <tissue evidence="10">Sperm</tissue>
    </source>
</reference>
<feature type="chain" id="PRO_5042617516" evidence="7">
    <location>
        <begin position="19"/>
        <end position="1261"/>
    </location>
</feature>